<keyword evidence="3" id="KW-0805">Transcription regulation</keyword>
<feature type="domain" description="RNA polymerase sigma-70 region 2" evidence="6">
    <location>
        <begin position="17"/>
        <end position="79"/>
    </location>
</feature>
<feature type="domain" description="RNA polymerase sigma factor 70 region 4 type 2" evidence="7">
    <location>
        <begin position="113"/>
        <end position="161"/>
    </location>
</feature>
<comment type="similarity">
    <text evidence="1">Belongs to the sigma-70 factor family. ECF subfamily.</text>
</comment>
<dbReference type="InterPro" id="IPR032710">
    <property type="entry name" value="NTF2-like_dom_sf"/>
</dbReference>
<dbReference type="Gene3D" id="1.10.10.10">
    <property type="entry name" value="Winged helix-like DNA-binding domain superfamily/Winged helix DNA-binding domain"/>
    <property type="match status" value="1"/>
</dbReference>
<evidence type="ECO:0000256" key="1">
    <source>
        <dbReference type="ARBA" id="ARBA00010641"/>
    </source>
</evidence>
<dbReference type="Pfam" id="PF08281">
    <property type="entry name" value="Sigma70_r4_2"/>
    <property type="match status" value="1"/>
</dbReference>
<dbReference type="PANTHER" id="PTHR30173:SF43">
    <property type="entry name" value="ECF RNA POLYMERASE SIGMA FACTOR SIGI-RELATED"/>
    <property type="match status" value="1"/>
</dbReference>
<evidence type="ECO:0000256" key="5">
    <source>
        <dbReference type="ARBA" id="ARBA00023163"/>
    </source>
</evidence>
<keyword evidence="9" id="KW-1185">Reference proteome</keyword>
<dbReference type="OrthoDB" id="3211555at2"/>
<evidence type="ECO:0000256" key="3">
    <source>
        <dbReference type="ARBA" id="ARBA00023015"/>
    </source>
</evidence>
<dbReference type="SUPFAM" id="SSF54427">
    <property type="entry name" value="NTF2-like"/>
    <property type="match status" value="1"/>
</dbReference>
<organism evidence="8 9">
    <name type="scientific">Saccharopolyspora shandongensis</name>
    <dbReference type="NCBI Taxonomy" id="418495"/>
    <lineage>
        <taxon>Bacteria</taxon>
        <taxon>Bacillati</taxon>
        <taxon>Actinomycetota</taxon>
        <taxon>Actinomycetes</taxon>
        <taxon>Pseudonocardiales</taxon>
        <taxon>Pseudonocardiaceae</taxon>
        <taxon>Saccharopolyspora</taxon>
    </lineage>
</organism>
<dbReference type="GO" id="GO:0003677">
    <property type="term" value="F:DNA binding"/>
    <property type="evidence" value="ECO:0007669"/>
    <property type="project" value="InterPro"/>
</dbReference>
<dbReference type="InterPro" id="IPR013324">
    <property type="entry name" value="RNA_pol_sigma_r3/r4-like"/>
</dbReference>
<dbReference type="Pfam" id="PF04542">
    <property type="entry name" value="Sigma70_r2"/>
    <property type="match status" value="1"/>
</dbReference>
<dbReference type="STRING" id="418495.SAMN05216215_105452"/>
<dbReference type="GO" id="GO:0006352">
    <property type="term" value="P:DNA-templated transcription initiation"/>
    <property type="evidence" value="ECO:0007669"/>
    <property type="project" value="InterPro"/>
</dbReference>
<keyword evidence="4" id="KW-0731">Sigma factor</keyword>
<sequence>MFGLETASGGADRDEVFHRERPHLLAVAFRLLGSEADAQDIVQEAWRYLRADVDGVENLPAWLTTVVTRLCLDHLRRSREVPQEPADMPEPADPVGGPEEVALLAGDLSEAITILLDQLTPPQRVALILHDVFGTPFDEVAHVLETTPGSAKKLASRARARVRPASAADADPGAARHVVAAFLKAAQQGDIDGLVAVLHPEVTRTADPQALPPGAELRVRGARTVVDETRALRANARRARVVSINGRPGIAVMADRGPRLALVFRIAAGRIVHYDVVADPARIARLHITD</sequence>
<dbReference type="AlphaFoldDB" id="A0A1H3RIU0"/>
<keyword evidence="5" id="KW-0804">Transcription</keyword>
<evidence type="ECO:0000313" key="8">
    <source>
        <dbReference type="EMBL" id="SDZ25617.1"/>
    </source>
</evidence>
<dbReference type="SUPFAM" id="SSF88659">
    <property type="entry name" value="Sigma3 and sigma4 domains of RNA polymerase sigma factors"/>
    <property type="match status" value="1"/>
</dbReference>
<dbReference type="Proteomes" id="UP000199529">
    <property type="component" value="Unassembled WGS sequence"/>
</dbReference>
<dbReference type="Gene3D" id="1.10.1740.10">
    <property type="match status" value="1"/>
</dbReference>
<dbReference type="InterPro" id="IPR014284">
    <property type="entry name" value="RNA_pol_sigma-70_dom"/>
</dbReference>
<dbReference type="InterPro" id="IPR007627">
    <property type="entry name" value="RNA_pol_sigma70_r2"/>
</dbReference>
<comment type="subunit">
    <text evidence="2">Interacts transiently with the RNA polymerase catalytic core formed by RpoA, RpoB, RpoC and RpoZ (2 alpha, 1 beta, 1 beta' and 1 omega subunit) to form the RNA polymerase holoenzyme that can initiate transcription.</text>
</comment>
<reference evidence="9" key="1">
    <citation type="submission" date="2016-10" db="EMBL/GenBank/DDBJ databases">
        <authorList>
            <person name="Varghese N."/>
            <person name="Submissions S."/>
        </authorList>
    </citation>
    <scope>NUCLEOTIDE SEQUENCE [LARGE SCALE GENOMIC DNA]</scope>
    <source>
        <strain evidence="9">CGMCC 4.3530</strain>
    </source>
</reference>
<dbReference type="InterPro" id="IPR052704">
    <property type="entry name" value="ECF_Sigma-70_Domain"/>
</dbReference>
<dbReference type="InterPro" id="IPR036388">
    <property type="entry name" value="WH-like_DNA-bd_sf"/>
</dbReference>
<dbReference type="GO" id="GO:0016987">
    <property type="term" value="F:sigma factor activity"/>
    <property type="evidence" value="ECO:0007669"/>
    <property type="project" value="UniProtKB-KW"/>
</dbReference>
<evidence type="ECO:0000259" key="7">
    <source>
        <dbReference type="Pfam" id="PF08281"/>
    </source>
</evidence>
<gene>
    <name evidence="8" type="ORF">SAMN05216215_105452</name>
</gene>
<accession>A0A1H3RIU0</accession>
<proteinExistence type="inferred from homology"/>
<evidence type="ECO:0000313" key="9">
    <source>
        <dbReference type="Proteomes" id="UP000199529"/>
    </source>
</evidence>
<evidence type="ECO:0000259" key="6">
    <source>
        <dbReference type="Pfam" id="PF04542"/>
    </source>
</evidence>
<dbReference type="PANTHER" id="PTHR30173">
    <property type="entry name" value="SIGMA 19 FACTOR"/>
    <property type="match status" value="1"/>
</dbReference>
<protein>
    <submittedName>
        <fullName evidence="8">RNA polymerase sigma-70 factor, ECF subfamily</fullName>
    </submittedName>
</protein>
<dbReference type="InterPro" id="IPR013249">
    <property type="entry name" value="RNA_pol_sigma70_r4_t2"/>
</dbReference>
<evidence type="ECO:0000256" key="2">
    <source>
        <dbReference type="ARBA" id="ARBA00011344"/>
    </source>
</evidence>
<name>A0A1H3RIU0_9PSEU</name>
<evidence type="ECO:0000256" key="4">
    <source>
        <dbReference type="ARBA" id="ARBA00023082"/>
    </source>
</evidence>
<dbReference type="SUPFAM" id="SSF88946">
    <property type="entry name" value="Sigma2 domain of RNA polymerase sigma factors"/>
    <property type="match status" value="1"/>
</dbReference>
<dbReference type="NCBIfam" id="TIGR02937">
    <property type="entry name" value="sigma70-ECF"/>
    <property type="match status" value="1"/>
</dbReference>
<dbReference type="InterPro" id="IPR013325">
    <property type="entry name" value="RNA_pol_sigma_r2"/>
</dbReference>
<dbReference type="EMBL" id="FNOK01000054">
    <property type="protein sequence ID" value="SDZ25617.1"/>
    <property type="molecule type" value="Genomic_DNA"/>
</dbReference>
<dbReference type="Gene3D" id="3.10.450.50">
    <property type="match status" value="1"/>
</dbReference>